<name>A0A6P7GA03_DIAVI</name>
<accession>A0A6P7GA03</accession>
<dbReference type="SUPFAM" id="SSF53098">
    <property type="entry name" value="Ribonuclease H-like"/>
    <property type="match status" value="1"/>
</dbReference>
<reference evidence="2" key="1">
    <citation type="submission" date="2025-08" db="UniProtKB">
        <authorList>
            <consortium name="RefSeq"/>
        </authorList>
    </citation>
    <scope>IDENTIFICATION</scope>
    <source>
        <tissue evidence="2">Whole insect</tissue>
    </source>
</reference>
<dbReference type="InParanoid" id="A0A6P7GA03"/>
<evidence type="ECO:0000313" key="2">
    <source>
        <dbReference type="RefSeq" id="XP_028145974.1"/>
    </source>
</evidence>
<protein>
    <submittedName>
        <fullName evidence="2">Uncharacterized protein LOC114339510</fullName>
    </submittedName>
</protein>
<dbReference type="InterPro" id="IPR002156">
    <property type="entry name" value="RNaseH_domain"/>
</dbReference>
<dbReference type="InterPro" id="IPR012337">
    <property type="entry name" value="RNaseH-like_sf"/>
</dbReference>
<dbReference type="Gene3D" id="3.30.420.10">
    <property type="entry name" value="Ribonuclease H-like superfamily/Ribonuclease H"/>
    <property type="match status" value="1"/>
</dbReference>
<proteinExistence type="predicted"/>
<organism evidence="2">
    <name type="scientific">Diabrotica virgifera virgifera</name>
    <name type="common">western corn rootworm</name>
    <dbReference type="NCBI Taxonomy" id="50390"/>
    <lineage>
        <taxon>Eukaryota</taxon>
        <taxon>Metazoa</taxon>
        <taxon>Ecdysozoa</taxon>
        <taxon>Arthropoda</taxon>
        <taxon>Hexapoda</taxon>
        <taxon>Insecta</taxon>
        <taxon>Pterygota</taxon>
        <taxon>Neoptera</taxon>
        <taxon>Endopterygota</taxon>
        <taxon>Coleoptera</taxon>
        <taxon>Polyphaga</taxon>
        <taxon>Cucujiformia</taxon>
        <taxon>Chrysomeloidea</taxon>
        <taxon>Chrysomelidae</taxon>
        <taxon>Galerucinae</taxon>
        <taxon>Diabroticina</taxon>
        <taxon>Diabroticites</taxon>
        <taxon>Diabrotica</taxon>
    </lineage>
</organism>
<dbReference type="CDD" id="cd09276">
    <property type="entry name" value="Rnase_HI_RT_non_LTR"/>
    <property type="match status" value="1"/>
</dbReference>
<dbReference type="GO" id="GO:0003676">
    <property type="term" value="F:nucleic acid binding"/>
    <property type="evidence" value="ECO:0007669"/>
    <property type="project" value="InterPro"/>
</dbReference>
<dbReference type="GO" id="GO:0004523">
    <property type="term" value="F:RNA-DNA hybrid ribonuclease activity"/>
    <property type="evidence" value="ECO:0007669"/>
    <property type="project" value="InterPro"/>
</dbReference>
<sequence>MSKKFLFSHALYQATLAVNASSNTKYIILTDSLSSVQSIQYVYPSNPLVIKIKQEVHTAQLNGKIIIFLWIPSHIGIQGNEEADNAAKEAATSDSAECTETFTSADVKAAVKRKVRYMWEEKWKVSSAKLREIKKSIKPWPTLPTSRRDQVILTRLRLGHTRLTNSHVFSYKQEPRCDNCEEKLTIKHLLENCAALTPKRILYNIPNKLSDILGLQCNMSNLKRFLSAINILYNI</sequence>
<feature type="domain" description="RNase H type-1" evidence="1">
    <location>
        <begin position="1"/>
        <end position="92"/>
    </location>
</feature>
<dbReference type="RefSeq" id="XP_028145974.1">
    <property type="nucleotide sequence ID" value="XM_028290173.1"/>
</dbReference>
<gene>
    <name evidence="2" type="primary">LOC114339510</name>
</gene>
<dbReference type="PROSITE" id="PS50879">
    <property type="entry name" value="RNASE_H_1"/>
    <property type="match status" value="1"/>
</dbReference>
<dbReference type="InterPro" id="IPR036397">
    <property type="entry name" value="RNaseH_sf"/>
</dbReference>
<evidence type="ECO:0000259" key="1">
    <source>
        <dbReference type="PROSITE" id="PS50879"/>
    </source>
</evidence>
<dbReference type="AlphaFoldDB" id="A0A6P7GA03"/>